<comment type="caution">
    <text evidence="2">The sequence shown here is derived from an EMBL/GenBank/DDBJ whole genome shotgun (WGS) entry which is preliminary data.</text>
</comment>
<dbReference type="Pfam" id="PF13385">
    <property type="entry name" value="Laminin_G_3"/>
    <property type="match status" value="1"/>
</dbReference>
<protein>
    <submittedName>
        <fullName evidence="2">LamG domain-containing protein</fullName>
    </submittedName>
</protein>
<dbReference type="Gene3D" id="2.60.120.200">
    <property type="match status" value="1"/>
</dbReference>
<reference evidence="2 3" key="1">
    <citation type="submission" date="2019-07" db="EMBL/GenBank/DDBJ databases">
        <title>Description of 53C-WASEF.</title>
        <authorList>
            <person name="Pitt A."/>
            <person name="Hahn M.W."/>
        </authorList>
    </citation>
    <scope>NUCLEOTIDE SEQUENCE [LARGE SCALE GENOMIC DNA]</scope>
    <source>
        <strain evidence="2 3">53C-WASEF</strain>
    </source>
</reference>
<dbReference type="InterPro" id="IPR013320">
    <property type="entry name" value="ConA-like_dom_sf"/>
</dbReference>
<accession>A0A556QSI5</accession>
<dbReference type="SUPFAM" id="SSF49899">
    <property type="entry name" value="Concanavalin A-like lectins/glucanases"/>
    <property type="match status" value="1"/>
</dbReference>
<dbReference type="EMBL" id="VMBG01000001">
    <property type="protein sequence ID" value="TSJ79593.1"/>
    <property type="molecule type" value="Genomic_DNA"/>
</dbReference>
<dbReference type="AlphaFoldDB" id="A0A556QSI5"/>
<name>A0A556QSI5_9BACT</name>
<feature type="chain" id="PRO_5021943096" evidence="1">
    <location>
        <begin position="50"/>
        <end position="274"/>
    </location>
</feature>
<feature type="signal peptide" evidence="1">
    <location>
        <begin position="1"/>
        <end position="49"/>
    </location>
</feature>
<evidence type="ECO:0000256" key="1">
    <source>
        <dbReference type="SAM" id="SignalP"/>
    </source>
</evidence>
<organism evidence="2 3">
    <name type="scientific">Rariglobus hedericola</name>
    <dbReference type="NCBI Taxonomy" id="2597822"/>
    <lineage>
        <taxon>Bacteria</taxon>
        <taxon>Pseudomonadati</taxon>
        <taxon>Verrucomicrobiota</taxon>
        <taxon>Opitutia</taxon>
        <taxon>Opitutales</taxon>
        <taxon>Opitutaceae</taxon>
        <taxon>Rariglobus</taxon>
    </lineage>
</organism>
<gene>
    <name evidence="2" type="ORF">FPL22_09995</name>
</gene>
<evidence type="ECO:0000313" key="3">
    <source>
        <dbReference type="Proteomes" id="UP000315648"/>
    </source>
</evidence>
<sequence length="274" mass="29520">MKPPSPRAKILRLPSPFSVMNYLQKPSRNFLRSALLAAGLALLTTSLSAADPEQALVAKWTFKNGSLTSVPGNIALSSSRPFTPKSQKGAITLSDRQYLIASALNSEKFPALTSGVTIWARIRMDALPTDYEINLLGLQDTPDTGDWSNMVFSLLYRPVGGDVTQAGFSFLSRTSNGTQLGVGSSRFQPAPVGEFIDVALVFDPAFNAASMWVDGVLVTSRHHDALALPRFGGLGIGQLKSPGSLMGVTTYDEIRVYSRALSEKELKALKPTQD</sequence>
<proteinExistence type="predicted"/>
<dbReference type="Proteomes" id="UP000315648">
    <property type="component" value="Unassembled WGS sequence"/>
</dbReference>
<dbReference type="OrthoDB" id="324838at2"/>
<keyword evidence="1" id="KW-0732">Signal</keyword>
<evidence type="ECO:0000313" key="2">
    <source>
        <dbReference type="EMBL" id="TSJ79593.1"/>
    </source>
</evidence>
<keyword evidence="3" id="KW-1185">Reference proteome</keyword>